<keyword evidence="3" id="KW-1185">Reference proteome</keyword>
<comment type="caution">
    <text evidence="2">The sequence shown here is derived from an EMBL/GenBank/DDBJ whole genome shotgun (WGS) entry which is preliminary data.</text>
</comment>
<dbReference type="Proteomes" id="UP000796880">
    <property type="component" value="Unassembled WGS sequence"/>
</dbReference>
<gene>
    <name evidence="2" type="ORF">FNV43_RR24503</name>
</gene>
<proteinExistence type="predicted"/>
<dbReference type="EMBL" id="VOIH02000011">
    <property type="protein sequence ID" value="KAF3433401.1"/>
    <property type="molecule type" value="Genomic_DNA"/>
</dbReference>
<feature type="region of interest" description="Disordered" evidence="1">
    <location>
        <begin position="29"/>
        <end position="50"/>
    </location>
</feature>
<evidence type="ECO:0000313" key="3">
    <source>
        <dbReference type="Proteomes" id="UP000796880"/>
    </source>
</evidence>
<name>A0A8K0DMW9_9ROSA</name>
<protein>
    <submittedName>
        <fullName evidence="2">Uncharacterized protein</fullName>
    </submittedName>
</protein>
<organism evidence="2 3">
    <name type="scientific">Rhamnella rubrinervis</name>
    <dbReference type="NCBI Taxonomy" id="2594499"/>
    <lineage>
        <taxon>Eukaryota</taxon>
        <taxon>Viridiplantae</taxon>
        <taxon>Streptophyta</taxon>
        <taxon>Embryophyta</taxon>
        <taxon>Tracheophyta</taxon>
        <taxon>Spermatophyta</taxon>
        <taxon>Magnoliopsida</taxon>
        <taxon>eudicotyledons</taxon>
        <taxon>Gunneridae</taxon>
        <taxon>Pentapetalae</taxon>
        <taxon>rosids</taxon>
        <taxon>fabids</taxon>
        <taxon>Rosales</taxon>
        <taxon>Rhamnaceae</taxon>
        <taxon>rhamnoid group</taxon>
        <taxon>Rhamneae</taxon>
        <taxon>Rhamnella</taxon>
    </lineage>
</organism>
<evidence type="ECO:0000313" key="2">
    <source>
        <dbReference type="EMBL" id="KAF3433401.1"/>
    </source>
</evidence>
<dbReference type="AlphaFoldDB" id="A0A8K0DMW9"/>
<sequence length="145" mass="16257">MRLCRGCGLRGQTHDKRNCPKLNEGSTTDCNSIGSESSTDDELASQADQPNMEPRFQPIASEFDVKKAFRKLALQVVQLAPGNVTGTLVNGILQYCSQPTVTFSDHEILFDRLLLCGLKLWGQNIFQYMWSFCLSRNCAQIGQRH</sequence>
<dbReference type="OrthoDB" id="418349at2759"/>
<reference evidence="2" key="1">
    <citation type="submission" date="2020-03" db="EMBL/GenBank/DDBJ databases">
        <title>A high-quality chromosome-level genome assembly of a woody plant with both climbing and erect habits, Rhamnella rubrinervis.</title>
        <authorList>
            <person name="Lu Z."/>
            <person name="Yang Y."/>
            <person name="Zhu X."/>
            <person name="Sun Y."/>
        </authorList>
    </citation>
    <scope>NUCLEOTIDE SEQUENCE</scope>
    <source>
        <strain evidence="2">BYM</strain>
        <tissue evidence="2">Leaf</tissue>
    </source>
</reference>
<evidence type="ECO:0000256" key="1">
    <source>
        <dbReference type="SAM" id="MobiDB-lite"/>
    </source>
</evidence>
<accession>A0A8K0DMW9</accession>